<evidence type="ECO:0000313" key="5">
    <source>
        <dbReference type="Proteomes" id="UP001215549"/>
    </source>
</evidence>
<dbReference type="Proteomes" id="UP000186216">
    <property type="component" value="Unassembled WGS sequence"/>
</dbReference>
<gene>
    <name evidence="3" type="ORF">JHX88_14205</name>
    <name evidence="2" type="ORF">SAMN05421772_102434</name>
</gene>
<dbReference type="EMBL" id="CP067140">
    <property type="protein sequence ID" value="WCR02054.1"/>
    <property type="molecule type" value="Genomic_DNA"/>
</dbReference>
<reference evidence="3 5" key="2">
    <citation type="submission" date="2021-01" db="EMBL/GenBank/DDBJ databases">
        <title>Biogeographic distribution of Paracoccus.</title>
        <authorList>
            <person name="Hollensteiner J."/>
            <person name="Leineberger J."/>
            <person name="Brinkhoff T."/>
            <person name="Daniel R."/>
        </authorList>
    </citation>
    <scope>NUCLEOTIDE SEQUENCE [LARGE SCALE GENOMIC DNA]</scope>
    <source>
        <strain evidence="3 5">DSM 18447</strain>
    </source>
</reference>
<organism evidence="2 4">
    <name type="scientific">Paracoccus saliphilus</name>
    <dbReference type="NCBI Taxonomy" id="405559"/>
    <lineage>
        <taxon>Bacteria</taxon>
        <taxon>Pseudomonadati</taxon>
        <taxon>Pseudomonadota</taxon>
        <taxon>Alphaproteobacteria</taxon>
        <taxon>Rhodobacterales</taxon>
        <taxon>Paracoccaceae</taxon>
        <taxon>Paracoccus</taxon>
    </lineage>
</organism>
<dbReference type="Proteomes" id="UP001215549">
    <property type="component" value="Chromosome"/>
</dbReference>
<proteinExistence type="predicted"/>
<name>A0AA45W2J5_9RHOB</name>
<accession>A0AA45W2J5</accession>
<sequence length="81" mass="9432">MKDFYAAKKVREIRERIRALDYDIHGMHAVTIEPAAPEYRDEMIALITGHKTSIMIAKHAEPSRQRLRAKEAQDRRGTKQD</sequence>
<dbReference type="AlphaFoldDB" id="A0AA45W2J5"/>
<reference evidence="2 4" key="1">
    <citation type="submission" date="2017-01" db="EMBL/GenBank/DDBJ databases">
        <authorList>
            <person name="Varghese N."/>
            <person name="Submissions S."/>
        </authorList>
    </citation>
    <scope>NUCLEOTIDE SEQUENCE [LARGE SCALE GENOMIC DNA]</scope>
    <source>
        <strain evidence="2 4">DSM 18447</strain>
    </source>
</reference>
<dbReference type="RefSeq" id="WP_076523718.1">
    <property type="nucleotide sequence ID" value="NZ_CP067140.1"/>
</dbReference>
<keyword evidence="5" id="KW-1185">Reference proteome</keyword>
<evidence type="ECO:0000313" key="4">
    <source>
        <dbReference type="Proteomes" id="UP000186216"/>
    </source>
</evidence>
<feature type="region of interest" description="Disordered" evidence="1">
    <location>
        <begin position="58"/>
        <end position="81"/>
    </location>
</feature>
<protein>
    <submittedName>
        <fullName evidence="2">Uncharacterized protein</fullName>
    </submittedName>
</protein>
<evidence type="ECO:0000256" key="1">
    <source>
        <dbReference type="SAM" id="MobiDB-lite"/>
    </source>
</evidence>
<evidence type="ECO:0000313" key="3">
    <source>
        <dbReference type="EMBL" id="WCR02054.1"/>
    </source>
</evidence>
<dbReference type="EMBL" id="FTOU01000002">
    <property type="protein sequence ID" value="SIS67014.1"/>
    <property type="molecule type" value="Genomic_DNA"/>
</dbReference>
<evidence type="ECO:0000313" key="2">
    <source>
        <dbReference type="EMBL" id="SIS67014.1"/>
    </source>
</evidence>